<dbReference type="GO" id="GO:0046872">
    <property type="term" value="F:metal ion binding"/>
    <property type="evidence" value="ECO:0007669"/>
    <property type="project" value="InterPro"/>
</dbReference>
<feature type="domain" description="B12-binding" evidence="1">
    <location>
        <begin position="23"/>
        <end position="86"/>
    </location>
</feature>
<evidence type="ECO:0000313" key="2">
    <source>
        <dbReference type="EMBL" id="SFK82680.1"/>
    </source>
</evidence>
<reference evidence="2 3" key="1">
    <citation type="submission" date="2016-10" db="EMBL/GenBank/DDBJ databases">
        <authorList>
            <person name="de Groot N.N."/>
        </authorList>
    </citation>
    <scope>NUCLEOTIDE SEQUENCE [LARGE SCALE GENOMIC DNA]</scope>
    <source>
        <strain evidence="2 3">NE2</strain>
    </source>
</reference>
<organism evidence="2 3">
    <name type="scientific">Methylocapsa palsarum</name>
    <dbReference type="NCBI Taxonomy" id="1612308"/>
    <lineage>
        <taxon>Bacteria</taxon>
        <taxon>Pseudomonadati</taxon>
        <taxon>Pseudomonadota</taxon>
        <taxon>Alphaproteobacteria</taxon>
        <taxon>Hyphomicrobiales</taxon>
        <taxon>Beijerinckiaceae</taxon>
        <taxon>Methylocapsa</taxon>
    </lineage>
</organism>
<gene>
    <name evidence="2" type="ORF">SAMN05444581_12610</name>
</gene>
<dbReference type="InterPro" id="IPR006158">
    <property type="entry name" value="Cobalamin-bd"/>
</dbReference>
<dbReference type="Pfam" id="PF02310">
    <property type="entry name" value="B12-binding"/>
    <property type="match status" value="1"/>
</dbReference>
<protein>
    <submittedName>
        <fullName evidence="2">Anaerobic magnesium-protoporphyrin IX monomethyl ester cyclase</fullName>
    </submittedName>
</protein>
<dbReference type="AlphaFoldDB" id="A0A1I4CPV8"/>
<sequence length="100" mass="10904">METVGAHLPPSPELPFRWRGDRGKLAPAWAAYLTGSLKQAGYSDVRFIDAMTNDLSDEQLAALIAAERPDIVGATSITPSIYNAERALLQSRSTCESRLK</sequence>
<dbReference type="GO" id="GO:0031419">
    <property type="term" value="F:cobalamin binding"/>
    <property type="evidence" value="ECO:0007669"/>
    <property type="project" value="InterPro"/>
</dbReference>
<name>A0A1I4CPV8_9HYPH</name>
<evidence type="ECO:0000259" key="1">
    <source>
        <dbReference type="Pfam" id="PF02310"/>
    </source>
</evidence>
<dbReference type="STRING" id="1612308.SAMN05444581_12610"/>
<dbReference type="EMBL" id="FOSN01000026">
    <property type="protein sequence ID" value="SFK82680.1"/>
    <property type="molecule type" value="Genomic_DNA"/>
</dbReference>
<accession>A0A1I4CPV8</accession>
<proteinExistence type="predicted"/>
<dbReference type="Proteomes" id="UP000198755">
    <property type="component" value="Unassembled WGS sequence"/>
</dbReference>
<evidence type="ECO:0000313" key="3">
    <source>
        <dbReference type="Proteomes" id="UP000198755"/>
    </source>
</evidence>
<keyword evidence="3" id="KW-1185">Reference proteome</keyword>